<comment type="caution">
    <text evidence="2">The sequence shown here is derived from an EMBL/GenBank/DDBJ whole genome shotgun (WGS) entry which is preliminary data.</text>
</comment>
<protein>
    <submittedName>
        <fullName evidence="2">Uncharacterized protein</fullName>
    </submittedName>
</protein>
<dbReference type="EMBL" id="QZBS01000277">
    <property type="protein sequence ID" value="THZ68817.1"/>
    <property type="molecule type" value="Genomic_DNA"/>
</dbReference>
<feature type="compositionally biased region" description="Basic and acidic residues" evidence="1">
    <location>
        <begin position="222"/>
        <end position="248"/>
    </location>
</feature>
<reference evidence="2 3" key="1">
    <citation type="submission" date="2018-10" db="EMBL/GenBank/DDBJ databases">
        <title>Fifty Aureobasidium pullulans genomes reveal a recombining polyextremotolerant generalist.</title>
        <authorList>
            <person name="Gostincar C."/>
            <person name="Turk M."/>
            <person name="Zajc J."/>
            <person name="Gunde-Cimerman N."/>
        </authorList>
    </citation>
    <scope>NUCLEOTIDE SEQUENCE [LARGE SCALE GENOMIC DNA]</scope>
    <source>
        <strain evidence="2 3">EXF-3519</strain>
    </source>
</reference>
<evidence type="ECO:0000256" key="1">
    <source>
        <dbReference type="SAM" id="MobiDB-lite"/>
    </source>
</evidence>
<evidence type="ECO:0000313" key="3">
    <source>
        <dbReference type="Proteomes" id="UP000309734"/>
    </source>
</evidence>
<dbReference type="Proteomes" id="UP000309734">
    <property type="component" value="Unassembled WGS sequence"/>
</dbReference>
<feature type="region of interest" description="Disordered" evidence="1">
    <location>
        <begin position="208"/>
        <end position="248"/>
    </location>
</feature>
<dbReference type="AlphaFoldDB" id="A0A4S9WSI2"/>
<name>A0A4S9WSI2_AURPU</name>
<evidence type="ECO:0000313" key="2">
    <source>
        <dbReference type="EMBL" id="THZ68817.1"/>
    </source>
</evidence>
<gene>
    <name evidence="2" type="ORF">D6C85_07219</name>
</gene>
<sequence>MLSFISTLSRSLRICRPSSAAQPFVWLVRSTYSTSQHDPAQEAAHQQSLADEEAAKKAAKAAYARQRWATDSEYRQKQIESMKRYKRSSATRWKTLKYYKECNEGRRESVKQRVRESRRTNLVLRRSNALQEIIDKGSRWTKEGWTWRTHAPAPSSDRVEHCCTSCEKLRFRKLWWKELTSDQYMCNSCFASNFDLVVPQNVMGKMPLLFTSPTHPPPPPDLDEHKPEEEGRTNQEKKESNGEDKTTG</sequence>
<accession>A0A4S9WSI2</accession>
<proteinExistence type="predicted"/>
<organism evidence="2 3">
    <name type="scientific">Aureobasidium pullulans</name>
    <name type="common">Black yeast</name>
    <name type="synonym">Pullularia pullulans</name>
    <dbReference type="NCBI Taxonomy" id="5580"/>
    <lineage>
        <taxon>Eukaryota</taxon>
        <taxon>Fungi</taxon>
        <taxon>Dikarya</taxon>
        <taxon>Ascomycota</taxon>
        <taxon>Pezizomycotina</taxon>
        <taxon>Dothideomycetes</taxon>
        <taxon>Dothideomycetidae</taxon>
        <taxon>Dothideales</taxon>
        <taxon>Saccotheciaceae</taxon>
        <taxon>Aureobasidium</taxon>
    </lineage>
</organism>